<dbReference type="InterPro" id="IPR027107">
    <property type="entry name" value="Tuberin/Ral-act_asu"/>
</dbReference>
<dbReference type="AlphaFoldDB" id="A0A2G9R8E7"/>
<accession>A0A2G9R8E7</accession>
<dbReference type="EMBL" id="KV953452">
    <property type="protein sequence ID" value="PIO24168.1"/>
    <property type="molecule type" value="Genomic_DNA"/>
</dbReference>
<dbReference type="Pfam" id="PF03542">
    <property type="entry name" value="Tuberin"/>
    <property type="match status" value="2"/>
</dbReference>
<dbReference type="GO" id="GO:0005634">
    <property type="term" value="C:nucleus"/>
    <property type="evidence" value="ECO:0007669"/>
    <property type="project" value="InterPro"/>
</dbReference>
<sequence length="217" mass="24786">MLSDRSASDRLYNTPEGFNRTELQLAVVPVLTALTSYHQYLDITKQKEMVRCLETGLIYRCAKQCVVALSMCMVEMPGMLIKSLPVLIVKLTHISATVTMAIPMLEFLSTLVRLPHLYGNFAAEQYASVFAISLPYTNPSSLKFRLAVRQELTEAEPLKLNARFNQYIVFLAHHVIAMWFIRCRLSLRRDFVPYITKGLRSNVLQSFDDTPEKGSFR</sequence>
<evidence type="ECO:0000259" key="1">
    <source>
        <dbReference type="Pfam" id="PF03542"/>
    </source>
</evidence>
<feature type="domain" description="Tuberin-type" evidence="1">
    <location>
        <begin position="161"/>
        <end position="186"/>
    </location>
</feature>
<name>A0A2G9R8E7_AQUCT</name>
<feature type="domain" description="Tuberin-type" evidence="1">
    <location>
        <begin position="1"/>
        <end position="141"/>
    </location>
</feature>
<gene>
    <name evidence="2" type="ORF">AB205_0168270</name>
</gene>
<dbReference type="GO" id="GO:0051726">
    <property type="term" value="P:regulation of cell cycle"/>
    <property type="evidence" value="ECO:0007669"/>
    <property type="project" value="TreeGrafter"/>
</dbReference>
<dbReference type="Proteomes" id="UP000228934">
    <property type="component" value="Unassembled WGS sequence"/>
</dbReference>
<evidence type="ECO:0000313" key="3">
    <source>
        <dbReference type="Proteomes" id="UP000228934"/>
    </source>
</evidence>
<dbReference type="InterPro" id="IPR018515">
    <property type="entry name" value="Tuberin-type_domain"/>
</dbReference>
<dbReference type="GO" id="GO:0005096">
    <property type="term" value="F:GTPase activator activity"/>
    <property type="evidence" value="ECO:0007669"/>
    <property type="project" value="InterPro"/>
</dbReference>
<dbReference type="PANTHER" id="PTHR10063">
    <property type="entry name" value="TUBERIN"/>
    <property type="match status" value="1"/>
</dbReference>
<feature type="non-terminal residue" evidence="2">
    <location>
        <position position="217"/>
    </location>
</feature>
<organism evidence="2 3">
    <name type="scientific">Aquarana catesbeiana</name>
    <name type="common">American bullfrog</name>
    <name type="synonym">Rana catesbeiana</name>
    <dbReference type="NCBI Taxonomy" id="8400"/>
    <lineage>
        <taxon>Eukaryota</taxon>
        <taxon>Metazoa</taxon>
        <taxon>Chordata</taxon>
        <taxon>Craniata</taxon>
        <taxon>Vertebrata</taxon>
        <taxon>Euteleostomi</taxon>
        <taxon>Amphibia</taxon>
        <taxon>Batrachia</taxon>
        <taxon>Anura</taxon>
        <taxon>Neobatrachia</taxon>
        <taxon>Ranoidea</taxon>
        <taxon>Ranidae</taxon>
        <taxon>Aquarana</taxon>
    </lineage>
</organism>
<dbReference type="OrthoDB" id="5797019at2759"/>
<evidence type="ECO:0000313" key="2">
    <source>
        <dbReference type="EMBL" id="PIO24168.1"/>
    </source>
</evidence>
<dbReference type="GO" id="GO:0046627">
    <property type="term" value="P:negative regulation of insulin receptor signaling pathway"/>
    <property type="evidence" value="ECO:0007669"/>
    <property type="project" value="TreeGrafter"/>
</dbReference>
<dbReference type="GO" id="GO:0032007">
    <property type="term" value="P:negative regulation of TOR signaling"/>
    <property type="evidence" value="ECO:0007669"/>
    <property type="project" value="TreeGrafter"/>
</dbReference>
<protein>
    <recommendedName>
        <fullName evidence="1">Tuberin-type domain-containing protein</fullName>
    </recommendedName>
</protein>
<dbReference type="GO" id="GO:0051898">
    <property type="term" value="P:negative regulation of phosphatidylinositol 3-kinase/protein kinase B signal transduction"/>
    <property type="evidence" value="ECO:0007669"/>
    <property type="project" value="TreeGrafter"/>
</dbReference>
<dbReference type="PANTHER" id="PTHR10063:SF0">
    <property type="entry name" value="TUBERIN"/>
    <property type="match status" value="1"/>
</dbReference>
<proteinExistence type="predicted"/>
<reference evidence="3" key="1">
    <citation type="journal article" date="2017" name="Nat. Commun.">
        <title>The North American bullfrog draft genome provides insight into hormonal regulation of long noncoding RNA.</title>
        <authorList>
            <person name="Hammond S.A."/>
            <person name="Warren R.L."/>
            <person name="Vandervalk B.P."/>
            <person name="Kucuk E."/>
            <person name="Khan H."/>
            <person name="Gibb E.A."/>
            <person name="Pandoh P."/>
            <person name="Kirk H."/>
            <person name="Zhao Y."/>
            <person name="Jones M."/>
            <person name="Mungall A.J."/>
            <person name="Coope R."/>
            <person name="Pleasance S."/>
            <person name="Moore R.A."/>
            <person name="Holt R.A."/>
            <person name="Round J.M."/>
            <person name="Ohora S."/>
            <person name="Walle B.V."/>
            <person name="Veldhoen N."/>
            <person name="Helbing C.C."/>
            <person name="Birol I."/>
        </authorList>
    </citation>
    <scope>NUCLEOTIDE SEQUENCE [LARGE SCALE GENOMIC DNA]</scope>
</reference>
<keyword evidence="3" id="KW-1185">Reference proteome</keyword>
<dbReference type="GO" id="GO:0030178">
    <property type="term" value="P:negative regulation of Wnt signaling pathway"/>
    <property type="evidence" value="ECO:0007669"/>
    <property type="project" value="TreeGrafter"/>
</dbReference>
<dbReference type="GO" id="GO:0033596">
    <property type="term" value="C:TSC1-TSC2 complex"/>
    <property type="evidence" value="ECO:0007669"/>
    <property type="project" value="TreeGrafter"/>
</dbReference>